<dbReference type="STRING" id="61424.A0A2T9Z1L8"/>
<dbReference type="Proteomes" id="UP000245699">
    <property type="component" value="Unassembled WGS sequence"/>
</dbReference>
<gene>
    <name evidence="3" type="ORF">BB559_001589</name>
</gene>
<dbReference type="InterPro" id="IPR055915">
    <property type="entry name" value="DUF7492"/>
</dbReference>
<sequence length="202" mass="23500">MLFLNILPLFILAVHGHSWVDCVKWNSESNKCEGYPRGYPGRESESINTDYAYLIEGNPQSKPICNPKQQQFRNYTKMYPGAVATPGERITTTWEPNGHYNKTETKKVRILYYEDLNKELLDFNERDIADVAETMYFATNDTCTDITEPNTVCKNQWTVPESLIPGKIYKFVWLWDYGYNKAGEQYSTCFDIKIVPNYRCPV</sequence>
<feature type="chain" id="PRO_5015445614" description="DUF7492 domain-containing protein" evidence="1">
    <location>
        <begin position="17"/>
        <end position="202"/>
    </location>
</feature>
<dbReference type="OrthoDB" id="64281at2759"/>
<feature type="signal peptide" evidence="1">
    <location>
        <begin position="1"/>
        <end position="16"/>
    </location>
</feature>
<dbReference type="EMBL" id="MBFT01000080">
    <property type="protein sequence ID" value="PVU98424.1"/>
    <property type="molecule type" value="Genomic_DNA"/>
</dbReference>
<name>A0A2T9Z1L8_9FUNG</name>
<accession>A0A2T9Z1L8</accession>
<dbReference type="PANTHER" id="PTHR35559">
    <property type="entry name" value="CHITIN-BINDING TYPE-4 DOMAIN-CONTAINING PROTEIN"/>
    <property type="match status" value="1"/>
</dbReference>
<feature type="domain" description="DUF7492" evidence="2">
    <location>
        <begin position="140"/>
        <end position="197"/>
    </location>
</feature>
<evidence type="ECO:0000256" key="1">
    <source>
        <dbReference type="SAM" id="SignalP"/>
    </source>
</evidence>
<reference evidence="3 4" key="1">
    <citation type="journal article" date="2018" name="MBio">
        <title>Comparative Genomics Reveals the Core Gene Toolbox for the Fungus-Insect Symbiosis.</title>
        <authorList>
            <person name="Wang Y."/>
            <person name="Stata M."/>
            <person name="Wang W."/>
            <person name="Stajich J.E."/>
            <person name="White M.M."/>
            <person name="Moncalvo J.M."/>
        </authorList>
    </citation>
    <scope>NUCLEOTIDE SEQUENCE [LARGE SCALE GENOMIC DNA]</scope>
    <source>
        <strain evidence="3 4">AUS-77-4</strain>
    </source>
</reference>
<feature type="domain" description="DUF7492" evidence="2">
    <location>
        <begin position="14"/>
        <end position="107"/>
    </location>
</feature>
<organism evidence="3 4">
    <name type="scientific">Furculomyces boomerangus</name>
    <dbReference type="NCBI Taxonomy" id="61424"/>
    <lineage>
        <taxon>Eukaryota</taxon>
        <taxon>Fungi</taxon>
        <taxon>Fungi incertae sedis</taxon>
        <taxon>Zoopagomycota</taxon>
        <taxon>Kickxellomycotina</taxon>
        <taxon>Harpellomycetes</taxon>
        <taxon>Harpellales</taxon>
        <taxon>Harpellaceae</taxon>
        <taxon>Furculomyces</taxon>
    </lineage>
</organism>
<proteinExistence type="predicted"/>
<dbReference type="Pfam" id="PF24320">
    <property type="entry name" value="DUF7492"/>
    <property type="match status" value="2"/>
</dbReference>
<evidence type="ECO:0000313" key="3">
    <source>
        <dbReference type="EMBL" id="PVU98424.1"/>
    </source>
</evidence>
<dbReference type="AlphaFoldDB" id="A0A2T9Z1L8"/>
<evidence type="ECO:0000259" key="2">
    <source>
        <dbReference type="Pfam" id="PF24320"/>
    </source>
</evidence>
<dbReference type="PANTHER" id="PTHR35559:SF1">
    <property type="entry name" value="CHITIN-BINDING TYPE-4 DOMAIN-CONTAINING PROTEIN"/>
    <property type="match status" value="1"/>
</dbReference>
<comment type="caution">
    <text evidence="3">The sequence shown here is derived from an EMBL/GenBank/DDBJ whole genome shotgun (WGS) entry which is preliminary data.</text>
</comment>
<keyword evidence="4" id="KW-1185">Reference proteome</keyword>
<protein>
    <recommendedName>
        <fullName evidence="2">DUF7492 domain-containing protein</fullName>
    </recommendedName>
</protein>
<evidence type="ECO:0000313" key="4">
    <source>
        <dbReference type="Proteomes" id="UP000245699"/>
    </source>
</evidence>
<keyword evidence="1" id="KW-0732">Signal</keyword>